<dbReference type="AlphaFoldDB" id="A0A6N7QQK8"/>
<evidence type="ECO:0000256" key="2">
    <source>
        <dbReference type="ARBA" id="ARBA00022448"/>
    </source>
</evidence>
<keyword evidence="6 7" id="KW-0472">Membrane</keyword>
<dbReference type="SUPFAM" id="SSF161098">
    <property type="entry name" value="MetI-like"/>
    <property type="match status" value="1"/>
</dbReference>
<feature type="transmembrane region" description="Helical" evidence="7">
    <location>
        <begin position="210"/>
        <end position="229"/>
    </location>
</feature>
<comment type="similarity">
    <text evidence="7">Belongs to the binding-protein-dependent transport system permease family.</text>
</comment>
<evidence type="ECO:0000313" key="9">
    <source>
        <dbReference type="EMBL" id="MRH78292.1"/>
    </source>
</evidence>
<dbReference type="Gene3D" id="1.10.3720.10">
    <property type="entry name" value="MetI-like"/>
    <property type="match status" value="1"/>
</dbReference>
<comment type="subcellular location">
    <subcellularLocation>
        <location evidence="1 7">Cell membrane</location>
        <topology evidence="1 7">Multi-pass membrane protein</topology>
    </subcellularLocation>
</comment>
<feature type="domain" description="ABC transmembrane type-1" evidence="8">
    <location>
        <begin position="76"/>
        <end position="259"/>
    </location>
</feature>
<reference evidence="9 10" key="1">
    <citation type="submission" date="2019-11" db="EMBL/GenBank/DDBJ databases">
        <authorList>
            <person name="Zhang X.Y."/>
        </authorList>
    </citation>
    <scope>NUCLEOTIDE SEQUENCE [LARGE SCALE GENOMIC DNA]</scope>
    <source>
        <strain evidence="9 10">C176</strain>
    </source>
</reference>
<dbReference type="InterPro" id="IPR000515">
    <property type="entry name" value="MetI-like"/>
</dbReference>
<keyword evidence="4 7" id="KW-0812">Transmembrane</keyword>
<evidence type="ECO:0000256" key="1">
    <source>
        <dbReference type="ARBA" id="ARBA00004651"/>
    </source>
</evidence>
<dbReference type="Proteomes" id="UP000433788">
    <property type="component" value="Unassembled WGS sequence"/>
</dbReference>
<evidence type="ECO:0000256" key="6">
    <source>
        <dbReference type="ARBA" id="ARBA00023136"/>
    </source>
</evidence>
<dbReference type="InterPro" id="IPR005769">
    <property type="entry name" value="PhnE/PtxC"/>
</dbReference>
<evidence type="ECO:0000256" key="3">
    <source>
        <dbReference type="ARBA" id="ARBA00022475"/>
    </source>
</evidence>
<evidence type="ECO:0000256" key="7">
    <source>
        <dbReference type="RuleBase" id="RU363032"/>
    </source>
</evidence>
<dbReference type="GO" id="GO:0005886">
    <property type="term" value="C:plasma membrane"/>
    <property type="evidence" value="ECO:0007669"/>
    <property type="project" value="UniProtKB-SubCell"/>
</dbReference>
<proteinExistence type="inferred from homology"/>
<feature type="transmembrane region" description="Helical" evidence="7">
    <location>
        <begin position="235"/>
        <end position="255"/>
    </location>
</feature>
<gene>
    <name evidence="9" type="primary">phnE</name>
    <name evidence="9" type="ORF">GH984_06195</name>
</gene>
<protein>
    <submittedName>
        <fullName evidence="9">Phosphonate ABC transporter, permease protein PhnE</fullName>
    </submittedName>
</protein>
<evidence type="ECO:0000313" key="10">
    <source>
        <dbReference type="Proteomes" id="UP000433788"/>
    </source>
</evidence>
<dbReference type="PROSITE" id="PS50928">
    <property type="entry name" value="ABC_TM1"/>
    <property type="match status" value="1"/>
</dbReference>
<dbReference type="NCBIfam" id="TIGR01097">
    <property type="entry name" value="PhnE"/>
    <property type="match status" value="1"/>
</dbReference>
<comment type="caution">
    <text evidence="9">The sequence shown here is derived from an EMBL/GenBank/DDBJ whole genome shotgun (WGS) entry which is preliminary data.</text>
</comment>
<dbReference type="PANTHER" id="PTHR30043">
    <property type="entry name" value="PHOSPHONATES TRANSPORT SYSTEM PERMEASE PROTEIN"/>
    <property type="match status" value="1"/>
</dbReference>
<dbReference type="InterPro" id="IPR035906">
    <property type="entry name" value="MetI-like_sf"/>
</dbReference>
<accession>A0A6N7QQK8</accession>
<organism evidence="9 10">
    <name type="scientific">Spiribacter salilacus</name>
    <dbReference type="NCBI Taxonomy" id="2664894"/>
    <lineage>
        <taxon>Bacteria</taxon>
        <taxon>Pseudomonadati</taxon>
        <taxon>Pseudomonadota</taxon>
        <taxon>Gammaproteobacteria</taxon>
        <taxon>Chromatiales</taxon>
        <taxon>Ectothiorhodospiraceae</taxon>
        <taxon>Spiribacter</taxon>
    </lineage>
</organism>
<name>A0A6N7QQK8_9GAMM</name>
<dbReference type="PANTHER" id="PTHR30043:SF1">
    <property type="entry name" value="ABC TRANSPORT SYSTEM PERMEASE PROTEIN P69"/>
    <property type="match status" value="1"/>
</dbReference>
<sequence>MKPHNTTNPAMPPRFRRPSVVTWVIAISFAAFFIQGLIAADVTLDRLVRGASNIVRFLGQAFPPDFSRHESVAWAMLETLNIAVVGVTFGCLLSVPLALLAARNTAPNAIVRTLARFVISVARTIPDLIWALIFVVTVGLGPLAGILAIIMDTIGFAARFYSERFEEVGKGPSEALTATGAGRLSVIFGAIIPESFASMTATSLFSVEKAIRSAVTLGLVGAGGIGVELSTSMRLFRYDQAAAIILLILVAVIGFEQLSSAIRKRIINGEGVPQG</sequence>
<keyword evidence="10" id="KW-1185">Reference proteome</keyword>
<keyword evidence="2 7" id="KW-0813">Transport</keyword>
<keyword evidence="5 7" id="KW-1133">Transmembrane helix</keyword>
<dbReference type="EMBL" id="WJPP01000003">
    <property type="protein sequence ID" value="MRH78292.1"/>
    <property type="molecule type" value="Genomic_DNA"/>
</dbReference>
<evidence type="ECO:0000256" key="5">
    <source>
        <dbReference type="ARBA" id="ARBA00022989"/>
    </source>
</evidence>
<dbReference type="GO" id="GO:0015416">
    <property type="term" value="F:ABC-type phosphonate transporter activity"/>
    <property type="evidence" value="ECO:0007669"/>
    <property type="project" value="InterPro"/>
</dbReference>
<evidence type="ECO:0000256" key="4">
    <source>
        <dbReference type="ARBA" id="ARBA00022692"/>
    </source>
</evidence>
<feature type="transmembrane region" description="Helical" evidence="7">
    <location>
        <begin position="80"/>
        <end position="102"/>
    </location>
</feature>
<feature type="transmembrane region" description="Helical" evidence="7">
    <location>
        <begin position="20"/>
        <end position="40"/>
    </location>
</feature>
<keyword evidence="3" id="KW-1003">Cell membrane</keyword>
<dbReference type="CDD" id="cd06261">
    <property type="entry name" value="TM_PBP2"/>
    <property type="match status" value="1"/>
</dbReference>
<evidence type="ECO:0000259" key="8">
    <source>
        <dbReference type="PROSITE" id="PS50928"/>
    </source>
</evidence>
<dbReference type="Pfam" id="PF00528">
    <property type="entry name" value="BPD_transp_1"/>
    <property type="match status" value="1"/>
</dbReference>